<keyword evidence="7" id="KW-1185">Reference proteome</keyword>
<evidence type="ECO:0000259" key="5">
    <source>
        <dbReference type="PROSITE" id="PS51677"/>
    </source>
</evidence>
<reference evidence="6 7" key="1">
    <citation type="journal article" date="2015" name="Proc. Natl. Acad. Sci. U.S.A.">
        <title>Cultivation of a human-associated TM7 phylotype reveals a reduced genome and epibiotic parasitic lifestyle.</title>
        <authorList>
            <person name="He X."/>
            <person name="McLean J.S."/>
            <person name="Edlund A."/>
            <person name="Yooseph S."/>
            <person name="Hall A.P."/>
            <person name="Liu S.Y."/>
            <person name="Dorrestein P.C."/>
            <person name="Esquenazi E."/>
            <person name="Hunter R.C."/>
            <person name="Cheng G."/>
            <person name="Nelson K.E."/>
            <person name="Lux R."/>
            <person name="Shi W."/>
        </authorList>
    </citation>
    <scope>NUCLEOTIDE SEQUENCE [LARGE SCALE GENOMIC DNA]</scope>
    <source>
        <strain evidence="6 7">TM7x</strain>
    </source>
</reference>
<organism evidence="6 7">
    <name type="scientific">Candidatus Nanosynbacter lyticus</name>
    <dbReference type="NCBI Taxonomy" id="2093824"/>
    <lineage>
        <taxon>Bacteria</taxon>
        <taxon>Candidatus Saccharimonadota</taxon>
        <taxon>Candidatus Saccharimonadia</taxon>
        <taxon>Candidatus Nanosynbacterales</taxon>
        <taxon>Candidatus Nanosynbacteraceae</taxon>
        <taxon>Candidatus Nanosynbacter</taxon>
    </lineage>
</organism>
<sequence>MRIHRKKEKAQSKKIFIILTLVTTLIVTISGGIYYLSQSHSQKITAPTDEKYYFTDSRYSGVRSKFVTRNNKREKVSIEYPITENKKINHTVAEAIDKIDRDFRSTVLLSTAFDQPMTETISYQVMHNNSVALSIITNIKQDMHGAHPVSLTHFWTFNKKSGEIISLNDLTDQSNEAIEAIIKSAKDNIAETIKKRDKPELDLNGIITKETLSNFVITDNGNSLAWPLGQASLLPSSYGEMTITVPISSVSKYLQNPTARKLANIPKPPEPKPEPAPVPAAPTPAPTTGNKVIALTFDDGPGPYTAHLLDILDQYGAKATFFLIGSKVSGQSSVVRSIQARGHQLGNHSWSHPELPKLSVDQIAGEIDRTNEAIRQATGVKPSILRPPYGAVNGVVLEQLRLHGMSSILWSVDTRDWADRNSQIVCSRAVAGARPGAVILMHDIHQTSVNAVPCILSSLKQQGYSFVTIQRLH</sequence>
<name>A0A6S4GRG7_9BACT</name>
<dbReference type="GO" id="GO:0016810">
    <property type="term" value="F:hydrolase activity, acting on carbon-nitrogen (but not peptide) bonds"/>
    <property type="evidence" value="ECO:0007669"/>
    <property type="project" value="InterPro"/>
</dbReference>
<feature type="transmembrane region" description="Helical" evidence="4">
    <location>
        <begin position="15"/>
        <end position="36"/>
    </location>
</feature>
<dbReference type="GO" id="GO:0005975">
    <property type="term" value="P:carbohydrate metabolic process"/>
    <property type="evidence" value="ECO:0007669"/>
    <property type="project" value="InterPro"/>
</dbReference>
<dbReference type="Pfam" id="PF01522">
    <property type="entry name" value="Polysacc_deac_1"/>
    <property type="match status" value="1"/>
</dbReference>
<dbReference type="Proteomes" id="UP000030902">
    <property type="component" value="Chromosome"/>
</dbReference>
<dbReference type="Gene3D" id="3.20.20.370">
    <property type="entry name" value="Glycoside hydrolase/deacetylase"/>
    <property type="match status" value="1"/>
</dbReference>
<dbReference type="PANTHER" id="PTHR10587">
    <property type="entry name" value="GLYCOSYL TRANSFERASE-RELATED"/>
    <property type="match status" value="1"/>
</dbReference>
<accession>A0A6S4GRG7</accession>
<evidence type="ECO:0000313" key="7">
    <source>
        <dbReference type="Proteomes" id="UP000030902"/>
    </source>
</evidence>
<evidence type="ECO:0000256" key="1">
    <source>
        <dbReference type="ARBA" id="ARBA00022723"/>
    </source>
</evidence>
<evidence type="ECO:0000313" key="6">
    <source>
        <dbReference type="EMBL" id="AJA06643.1"/>
    </source>
</evidence>
<dbReference type="Gene3D" id="3.30.565.40">
    <property type="entry name" value="Fervidobacterium nodosum Rt17-B1 like"/>
    <property type="match status" value="1"/>
</dbReference>
<dbReference type="KEGG" id="sox:TM7x_03535"/>
<dbReference type="InterPro" id="IPR011330">
    <property type="entry name" value="Glyco_hydro/deAcase_b/a-brl"/>
</dbReference>
<dbReference type="AlphaFoldDB" id="A0A6S4GRG7"/>
<feature type="domain" description="NodB homology" evidence="5">
    <location>
        <begin position="291"/>
        <end position="467"/>
    </location>
</feature>
<dbReference type="PROSITE" id="PS51677">
    <property type="entry name" value="NODB"/>
    <property type="match status" value="1"/>
</dbReference>
<dbReference type="InterPro" id="IPR050248">
    <property type="entry name" value="Polysacc_deacetylase_ArnD"/>
</dbReference>
<dbReference type="RefSeq" id="WP_052198874.1">
    <property type="nucleotide sequence ID" value="NZ_CP007496.1"/>
</dbReference>
<keyword evidence="4" id="KW-1133">Transmembrane helix</keyword>
<feature type="region of interest" description="Disordered" evidence="3">
    <location>
        <begin position="261"/>
        <end position="287"/>
    </location>
</feature>
<gene>
    <name evidence="6" type="ORF">TM7x_03535</name>
</gene>
<feature type="compositionally biased region" description="Pro residues" evidence="3">
    <location>
        <begin position="274"/>
        <end position="285"/>
    </location>
</feature>
<dbReference type="SUPFAM" id="SSF88713">
    <property type="entry name" value="Glycoside hydrolase/deacetylase"/>
    <property type="match status" value="1"/>
</dbReference>
<keyword evidence="1" id="KW-0479">Metal-binding</keyword>
<dbReference type="EMBL" id="CP007496">
    <property type="protein sequence ID" value="AJA06643.1"/>
    <property type="molecule type" value="Genomic_DNA"/>
</dbReference>
<dbReference type="GO" id="GO:0046872">
    <property type="term" value="F:metal ion binding"/>
    <property type="evidence" value="ECO:0007669"/>
    <property type="project" value="UniProtKB-KW"/>
</dbReference>
<evidence type="ECO:0000256" key="4">
    <source>
        <dbReference type="SAM" id="Phobius"/>
    </source>
</evidence>
<keyword evidence="2" id="KW-0378">Hydrolase</keyword>
<dbReference type="GO" id="GO:0016020">
    <property type="term" value="C:membrane"/>
    <property type="evidence" value="ECO:0007669"/>
    <property type="project" value="TreeGrafter"/>
</dbReference>
<proteinExistence type="predicted"/>
<evidence type="ECO:0000256" key="3">
    <source>
        <dbReference type="SAM" id="MobiDB-lite"/>
    </source>
</evidence>
<dbReference type="InterPro" id="IPR002509">
    <property type="entry name" value="NODB_dom"/>
</dbReference>
<dbReference type="PANTHER" id="PTHR10587:SF133">
    <property type="entry name" value="CHITIN DEACETYLASE 1-RELATED"/>
    <property type="match status" value="1"/>
</dbReference>
<protein>
    <submittedName>
        <fullName evidence="6">Deacetylase</fullName>
    </submittedName>
</protein>
<evidence type="ECO:0000256" key="2">
    <source>
        <dbReference type="ARBA" id="ARBA00022801"/>
    </source>
</evidence>
<dbReference type="CDD" id="cd10954">
    <property type="entry name" value="CE4_CtAXE_like"/>
    <property type="match status" value="1"/>
</dbReference>
<keyword evidence="4" id="KW-0812">Transmembrane</keyword>
<keyword evidence="4" id="KW-0472">Membrane</keyword>